<evidence type="ECO:0000313" key="1">
    <source>
        <dbReference type="EMBL" id="SEH95704.1"/>
    </source>
</evidence>
<name>A0A1H6M3F5_9FLAO</name>
<dbReference type="EMBL" id="FNXE01000039">
    <property type="protein sequence ID" value="SEH95704.1"/>
    <property type="molecule type" value="Genomic_DNA"/>
</dbReference>
<protein>
    <submittedName>
        <fullName evidence="1">Uncharacterized protein</fullName>
    </submittedName>
</protein>
<gene>
    <name evidence="1" type="ORF">SAMN02927937_02372</name>
</gene>
<sequence>MYSMRFSTKFIAIVSSSIILVSCSKNDEGQSSQEGDNKGVRLKYFESVQAIGDEVDFVLLPGFELSENSGIRKFGDYQNGVGSYEYNCSWIKNTPNNQGGGLNQEWVNIEGIPHGWDINDNHEKTTKEELLQELKGYEEIIDQRLLEAPYKDHVIVLKKKANEKGNWRFEAYIDPSHRIDGDGQRAEFSSGIYSLKENAIYDVPPDEVVVSVFIQILETIDE</sequence>
<proteinExistence type="predicted"/>
<dbReference type="PROSITE" id="PS51257">
    <property type="entry name" value="PROKAR_LIPOPROTEIN"/>
    <property type="match status" value="1"/>
</dbReference>
<dbReference type="Proteomes" id="UP000199634">
    <property type="component" value="Unassembled WGS sequence"/>
</dbReference>
<evidence type="ECO:0000313" key="2">
    <source>
        <dbReference type="Proteomes" id="UP000199634"/>
    </source>
</evidence>
<organism evidence="1 2">
    <name type="scientific">Paenimyroides marinum</name>
    <dbReference type="NCBI Taxonomy" id="1159016"/>
    <lineage>
        <taxon>Bacteria</taxon>
        <taxon>Pseudomonadati</taxon>
        <taxon>Bacteroidota</taxon>
        <taxon>Flavobacteriia</taxon>
        <taxon>Flavobacteriales</taxon>
        <taxon>Flavobacteriaceae</taxon>
        <taxon>Paenimyroides</taxon>
    </lineage>
</organism>
<dbReference type="STRING" id="1159016.SAMN02927937_02372"/>
<accession>A0A1H6M3F5</accession>
<dbReference type="AlphaFoldDB" id="A0A1H6M3F5"/>
<keyword evidence="2" id="KW-1185">Reference proteome</keyword>
<reference evidence="1 2" key="1">
    <citation type="submission" date="2016-10" db="EMBL/GenBank/DDBJ databases">
        <authorList>
            <person name="de Groot N.N."/>
        </authorList>
    </citation>
    <scope>NUCLEOTIDE SEQUENCE [LARGE SCALE GENOMIC DNA]</scope>
    <source>
        <strain evidence="1 2">CGMCC 1.10825</strain>
    </source>
</reference>